<feature type="transmembrane region" description="Helical" evidence="1">
    <location>
        <begin position="122"/>
        <end position="149"/>
    </location>
</feature>
<comment type="caution">
    <text evidence="2">The sequence shown here is derived from an EMBL/GenBank/DDBJ whole genome shotgun (WGS) entry which is preliminary data.</text>
</comment>
<feature type="transmembrane region" description="Helical" evidence="1">
    <location>
        <begin position="79"/>
        <end position="102"/>
    </location>
</feature>
<name>A0A1J5SG37_9ZZZZ</name>
<evidence type="ECO:0000256" key="1">
    <source>
        <dbReference type="SAM" id="Phobius"/>
    </source>
</evidence>
<sequence length="162" mass="18726">MLNKIFLRIENYLIIATALVGYSFAIFFPDNYCNVLLFGGHFLISHMEATISWTIVLFIPFIMHYALRKRKKGDSTILASHVIITLLIIFAFPFLFNTAPLILDEWHHLTVPPPMFDQWQDINYYATLMMIALILIQVLFFLYGFIALFTNDNKPSSSGPIE</sequence>
<keyword evidence="1" id="KW-0472">Membrane</keyword>
<organism evidence="2">
    <name type="scientific">mine drainage metagenome</name>
    <dbReference type="NCBI Taxonomy" id="410659"/>
    <lineage>
        <taxon>unclassified sequences</taxon>
        <taxon>metagenomes</taxon>
        <taxon>ecological metagenomes</taxon>
    </lineage>
</organism>
<accession>A0A1J5SG37</accession>
<gene>
    <name evidence="2" type="ORF">GALL_171930</name>
</gene>
<protein>
    <submittedName>
        <fullName evidence="2">Uncharacterized protein</fullName>
    </submittedName>
</protein>
<dbReference type="EMBL" id="MLJW01000092">
    <property type="protein sequence ID" value="OIR00668.1"/>
    <property type="molecule type" value="Genomic_DNA"/>
</dbReference>
<evidence type="ECO:0000313" key="2">
    <source>
        <dbReference type="EMBL" id="OIR00668.1"/>
    </source>
</evidence>
<proteinExistence type="predicted"/>
<dbReference type="AlphaFoldDB" id="A0A1J5SG37"/>
<feature type="transmembrane region" description="Helical" evidence="1">
    <location>
        <begin position="12"/>
        <end position="29"/>
    </location>
</feature>
<feature type="transmembrane region" description="Helical" evidence="1">
    <location>
        <begin position="49"/>
        <end position="67"/>
    </location>
</feature>
<keyword evidence="1" id="KW-1133">Transmembrane helix</keyword>
<reference evidence="2" key="1">
    <citation type="submission" date="2016-10" db="EMBL/GenBank/DDBJ databases">
        <title>Sequence of Gallionella enrichment culture.</title>
        <authorList>
            <person name="Poehlein A."/>
            <person name="Muehling M."/>
            <person name="Daniel R."/>
        </authorList>
    </citation>
    <scope>NUCLEOTIDE SEQUENCE</scope>
</reference>
<keyword evidence="1" id="KW-0812">Transmembrane</keyword>